<sequence>MRDDVSTTGIAMADPTSPAFLASDTKRNPPFSSIELPDLVAVVEAQLMQAIVSGHIAPGERIVEAELARRMGVSRAPVREAARRLESQGLLVSRPRHGFTVRTMSVKEIDDLYEVRLGQEVMAASLACRHASDAQLARLLGMVDEMSSMVDRMQQSERTALDLAFHSYICEISGNAYLHRLFGNIQAEVRMILALTDGSFGAPKFIAESHRPIADAIARRDAVAAESALRVHLKDGNDHVRALFLASGKSSDT</sequence>
<dbReference type="KEGG" id="pacr:FXN63_04260"/>
<dbReference type="SUPFAM" id="SSF46785">
    <property type="entry name" value="Winged helix' DNA-binding domain"/>
    <property type="match status" value="1"/>
</dbReference>
<dbReference type="InterPro" id="IPR036390">
    <property type="entry name" value="WH_DNA-bd_sf"/>
</dbReference>
<dbReference type="InterPro" id="IPR000485">
    <property type="entry name" value="AsnC-type_HTH_dom"/>
</dbReference>
<keyword evidence="3" id="KW-0804">Transcription</keyword>
<dbReference type="InterPro" id="IPR011711">
    <property type="entry name" value="GntR_C"/>
</dbReference>
<dbReference type="Gene3D" id="1.10.10.10">
    <property type="entry name" value="Winged helix-like DNA-binding domain superfamily/Winged helix DNA-binding domain"/>
    <property type="match status" value="1"/>
</dbReference>
<dbReference type="CDD" id="cd07377">
    <property type="entry name" value="WHTH_GntR"/>
    <property type="match status" value="1"/>
</dbReference>
<accession>A0A5C0ASW6</accession>
<dbReference type="InterPro" id="IPR036388">
    <property type="entry name" value="WH-like_DNA-bd_sf"/>
</dbReference>
<dbReference type="SMART" id="SM00895">
    <property type="entry name" value="FCD"/>
    <property type="match status" value="1"/>
</dbReference>
<evidence type="ECO:0000313" key="6">
    <source>
        <dbReference type="EMBL" id="QEI05135.1"/>
    </source>
</evidence>
<dbReference type="PANTHER" id="PTHR43537">
    <property type="entry name" value="TRANSCRIPTIONAL REGULATOR, GNTR FAMILY"/>
    <property type="match status" value="1"/>
</dbReference>
<dbReference type="Pfam" id="PF07729">
    <property type="entry name" value="FCD"/>
    <property type="match status" value="1"/>
</dbReference>
<dbReference type="EMBL" id="CP043046">
    <property type="protein sequence ID" value="QEI05135.1"/>
    <property type="molecule type" value="Genomic_DNA"/>
</dbReference>
<evidence type="ECO:0000259" key="5">
    <source>
        <dbReference type="PROSITE" id="PS50949"/>
    </source>
</evidence>
<feature type="domain" description="HTH gntR-type" evidence="5">
    <location>
        <begin position="37"/>
        <end position="104"/>
    </location>
</feature>
<keyword evidence="7" id="KW-1185">Reference proteome</keyword>
<reference evidence="6 7" key="1">
    <citation type="submission" date="2019-08" db="EMBL/GenBank/DDBJ databases">
        <title>Amphibian skin-associated Pigmentiphaga: genome sequence and occurrence across geography and hosts.</title>
        <authorList>
            <person name="Bletz M.C."/>
            <person name="Bunk B."/>
            <person name="Sproeer C."/>
            <person name="Biwer P."/>
            <person name="Reiter S."/>
            <person name="Rabemananjara F.C.E."/>
            <person name="Schulz S."/>
            <person name="Overmann J."/>
            <person name="Vences M."/>
        </authorList>
    </citation>
    <scope>NUCLEOTIDE SEQUENCE [LARGE SCALE GENOMIC DNA]</scope>
    <source>
        <strain evidence="6 7">Mada1488</strain>
    </source>
</reference>
<dbReference type="SUPFAM" id="SSF48008">
    <property type="entry name" value="GntR ligand-binding domain-like"/>
    <property type="match status" value="1"/>
</dbReference>
<organism evidence="6 7">
    <name type="scientific">Pigmentiphaga aceris</name>
    <dbReference type="NCBI Taxonomy" id="1940612"/>
    <lineage>
        <taxon>Bacteria</taxon>
        <taxon>Pseudomonadati</taxon>
        <taxon>Pseudomonadota</taxon>
        <taxon>Betaproteobacteria</taxon>
        <taxon>Burkholderiales</taxon>
        <taxon>Alcaligenaceae</taxon>
        <taxon>Pigmentiphaga</taxon>
    </lineage>
</organism>
<dbReference type="InterPro" id="IPR008920">
    <property type="entry name" value="TF_FadR/GntR_C"/>
</dbReference>
<keyword evidence="2" id="KW-0238">DNA-binding</keyword>
<dbReference type="Proteomes" id="UP000325161">
    <property type="component" value="Chromosome"/>
</dbReference>
<feature type="region of interest" description="Disordered" evidence="4">
    <location>
        <begin position="1"/>
        <end position="24"/>
    </location>
</feature>
<dbReference type="GO" id="GO:0043565">
    <property type="term" value="F:sequence-specific DNA binding"/>
    <property type="evidence" value="ECO:0007669"/>
    <property type="project" value="InterPro"/>
</dbReference>
<protein>
    <submittedName>
        <fullName evidence="6">GntR family transcriptional regulator</fullName>
    </submittedName>
</protein>
<evidence type="ECO:0000256" key="2">
    <source>
        <dbReference type="ARBA" id="ARBA00023125"/>
    </source>
</evidence>
<evidence type="ECO:0000256" key="1">
    <source>
        <dbReference type="ARBA" id="ARBA00023015"/>
    </source>
</evidence>
<dbReference type="SMART" id="SM00345">
    <property type="entry name" value="HTH_GNTR"/>
    <property type="match status" value="1"/>
</dbReference>
<evidence type="ECO:0000256" key="4">
    <source>
        <dbReference type="SAM" id="MobiDB-lite"/>
    </source>
</evidence>
<evidence type="ECO:0000256" key="3">
    <source>
        <dbReference type="ARBA" id="ARBA00023163"/>
    </source>
</evidence>
<dbReference type="PANTHER" id="PTHR43537:SF5">
    <property type="entry name" value="UXU OPERON TRANSCRIPTIONAL REGULATOR"/>
    <property type="match status" value="1"/>
</dbReference>
<dbReference type="PRINTS" id="PR00033">
    <property type="entry name" value="HTHASNC"/>
</dbReference>
<dbReference type="PROSITE" id="PS50949">
    <property type="entry name" value="HTH_GNTR"/>
    <property type="match status" value="1"/>
</dbReference>
<dbReference type="PRINTS" id="PR00035">
    <property type="entry name" value="HTHGNTR"/>
</dbReference>
<gene>
    <name evidence="6" type="ORF">FXN63_04260</name>
</gene>
<dbReference type="OrthoDB" id="9799812at2"/>
<name>A0A5C0ASW6_9BURK</name>
<evidence type="ECO:0000313" key="7">
    <source>
        <dbReference type="Proteomes" id="UP000325161"/>
    </source>
</evidence>
<keyword evidence="1" id="KW-0805">Transcription regulation</keyword>
<dbReference type="InterPro" id="IPR000524">
    <property type="entry name" value="Tscrpt_reg_HTH_GntR"/>
</dbReference>
<dbReference type="AlphaFoldDB" id="A0A5C0ASW6"/>
<dbReference type="GO" id="GO:0003700">
    <property type="term" value="F:DNA-binding transcription factor activity"/>
    <property type="evidence" value="ECO:0007669"/>
    <property type="project" value="InterPro"/>
</dbReference>
<proteinExistence type="predicted"/>
<dbReference type="Pfam" id="PF00392">
    <property type="entry name" value="GntR"/>
    <property type="match status" value="1"/>
</dbReference>
<dbReference type="Gene3D" id="1.20.120.530">
    <property type="entry name" value="GntR ligand-binding domain-like"/>
    <property type="match status" value="1"/>
</dbReference>